<dbReference type="EMBL" id="JAODUO010000999">
    <property type="protein sequence ID" value="KAK2172030.1"/>
    <property type="molecule type" value="Genomic_DNA"/>
</dbReference>
<gene>
    <name evidence="1" type="ORF">NP493_999g01028</name>
</gene>
<dbReference type="Proteomes" id="UP001209878">
    <property type="component" value="Unassembled WGS sequence"/>
</dbReference>
<reference evidence="1" key="1">
    <citation type="journal article" date="2023" name="Mol. Biol. Evol.">
        <title>Third-Generation Sequencing Reveals the Adaptive Role of the Epigenome in Three Deep-Sea Polychaetes.</title>
        <authorList>
            <person name="Perez M."/>
            <person name="Aroh O."/>
            <person name="Sun Y."/>
            <person name="Lan Y."/>
            <person name="Juniper S.K."/>
            <person name="Young C.R."/>
            <person name="Angers B."/>
            <person name="Qian P.Y."/>
        </authorList>
    </citation>
    <scope>NUCLEOTIDE SEQUENCE</scope>
    <source>
        <strain evidence="1">R07B-5</strain>
    </source>
</reference>
<dbReference type="AlphaFoldDB" id="A0AAD9NJ71"/>
<evidence type="ECO:0000313" key="1">
    <source>
        <dbReference type="EMBL" id="KAK2172030.1"/>
    </source>
</evidence>
<accession>A0AAD9NJ71</accession>
<evidence type="ECO:0000313" key="2">
    <source>
        <dbReference type="Proteomes" id="UP001209878"/>
    </source>
</evidence>
<sequence length="99" mass="11499">MNASKPVNEKQLLNLVIFPTATRLPIPLRVEFIYVLRNQCGENDVFAILRSWSRIVYCWDQSEIVHIKGGCYILCMHVWHIAYKALVYSSVIDDLIITM</sequence>
<name>A0AAD9NJ71_RIDPI</name>
<proteinExistence type="predicted"/>
<keyword evidence="2" id="KW-1185">Reference proteome</keyword>
<organism evidence="1 2">
    <name type="scientific">Ridgeia piscesae</name>
    <name type="common">Tubeworm</name>
    <dbReference type="NCBI Taxonomy" id="27915"/>
    <lineage>
        <taxon>Eukaryota</taxon>
        <taxon>Metazoa</taxon>
        <taxon>Spiralia</taxon>
        <taxon>Lophotrochozoa</taxon>
        <taxon>Annelida</taxon>
        <taxon>Polychaeta</taxon>
        <taxon>Sedentaria</taxon>
        <taxon>Canalipalpata</taxon>
        <taxon>Sabellida</taxon>
        <taxon>Siboglinidae</taxon>
        <taxon>Ridgeia</taxon>
    </lineage>
</organism>
<comment type="caution">
    <text evidence="1">The sequence shown here is derived from an EMBL/GenBank/DDBJ whole genome shotgun (WGS) entry which is preliminary data.</text>
</comment>
<protein>
    <submittedName>
        <fullName evidence="1">Uncharacterized protein</fullName>
    </submittedName>
</protein>